<dbReference type="STRING" id="289003.SAMN05216190_10629"/>
<keyword evidence="2" id="KW-1185">Reference proteome</keyword>
<dbReference type="InterPro" id="IPR038444">
    <property type="entry name" value="DUF465_sf"/>
</dbReference>
<accession>A0A1I5NA24</accession>
<dbReference type="InterPro" id="IPR007420">
    <property type="entry name" value="DUF465"/>
</dbReference>
<dbReference type="AlphaFoldDB" id="A0A1I5NA24"/>
<dbReference type="Proteomes" id="UP000198784">
    <property type="component" value="Unassembled WGS sequence"/>
</dbReference>
<dbReference type="EMBL" id="FOWX01000006">
    <property type="protein sequence ID" value="SFP18081.1"/>
    <property type="molecule type" value="Genomic_DNA"/>
</dbReference>
<protein>
    <recommendedName>
        <fullName evidence="3">GTP-binding protein</fullName>
    </recommendedName>
</protein>
<dbReference type="Gene3D" id="6.10.280.50">
    <property type="match status" value="1"/>
</dbReference>
<gene>
    <name evidence="1" type="ORF">SAMN05216190_10629</name>
</gene>
<reference evidence="2" key="1">
    <citation type="submission" date="2016-10" db="EMBL/GenBank/DDBJ databases">
        <authorList>
            <person name="Varghese N."/>
            <person name="Submissions S."/>
        </authorList>
    </citation>
    <scope>NUCLEOTIDE SEQUENCE [LARGE SCALE GENOMIC DNA]</scope>
    <source>
        <strain evidence="2">DSM 17834</strain>
    </source>
</reference>
<sequence>MLILVIFWSISMHIEHHPLVHDFPEQRAELHELRQNDPDFARLADDYEALDKRICRVEEGIELLADDALTALKQQRVELKDRVASRLKPATTCCGCCQG</sequence>
<proteinExistence type="predicted"/>
<organism evidence="1 2">
    <name type="scientific">Pseudomonas borbori</name>
    <dbReference type="NCBI Taxonomy" id="289003"/>
    <lineage>
        <taxon>Bacteria</taxon>
        <taxon>Pseudomonadati</taxon>
        <taxon>Pseudomonadota</taxon>
        <taxon>Gammaproteobacteria</taxon>
        <taxon>Pseudomonadales</taxon>
        <taxon>Pseudomonadaceae</taxon>
        <taxon>Pseudomonas</taxon>
    </lineage>
</organism>
<dbReference type="Pfam" id="PF04325">
    <property type="entry name" value="DUF465"/>
    <property type="match status" value="1"/>
</dbReference>
<evidence type="ECO:0000313" key="1">
    <source>
        <dbReference type="EMBL" id="SFP18081.1"/>
    </source>
</evidence>
<evidence type="ECO:0008006" key="3">
    <source>
        <dbReference type="Google" id="ProtNLM"/>
    </source>
</evidence>
<name>A0A1I5NA24_9PSED</name>
<evidence type="ECO:0000313" key="2">
    <source>
        <dbReference type="Proteomes" id="UP000198784"/>
    </source>
</evidence>